<evidence type="ECO:0000256" key="11">
    <source>
        <dbReference type="RuleBase" id="RU366015"/>
    </source>
</evidence>
<feature type="compositionally biased region" description="Basic and acidic residues" evidence="12">
    <location>
        <begin position="36"/>
        <end position="45"/>
    </location>
</feature>
<dbReference type="Pfam" id="PF00190">
    <property type="entry name" value="Cupin_1"/>
    <property type="match status" value="1"/>
</dbReference>
<feature type="binding site" evidence="8">
    <location>
        <position position="165"/>
    </location>
    <ligand>
        <name>oxalate</name>
        <dbReference type="ChEBI" id="CHEBI:30623"/>
    </ligand>
</feature>
<comment type="similarity">
    <text evidence="2 11">Belongs to the germin family.</text>
</comment>
<dbReference type="CDD" id="cd02241">
    <property type="entry name" value="cupin_OxOx"/>
    <property type="match status" value="1"/>
</dbReference>
<evidence type="ECO:0000256" key="5">
    <source>
        <dbReference type="ARBA" id="ARBA00022723"/>
    </source>
</evidence>
<feature type="domain" description="Cupin type-1" evidence="13">
    <location>
        <begin position="110"/>
        <end position="265"/>
    </location>
</feature>
<reference evidence="14" key="1">
    <citation type="submission" date="2019-12" db="EMBL/GenBank/DDBJ databases">
        <authorList>
            <person name="Scholes J."/>
        </authorList>
    </citation>
    <scope>NUCLEOTIDE SEQUENCE</scope>
</reference>
<dbReference type="PANTHER" id="PTHR31238">
    <property type="entry name" value="GERMIN-LIKE PROTEIN SUBFAMILY 3 MEMBER 3"/>
    <property type="match status" value="1"/>
</dbReference>
<protein>
    <recommendedName>
        <fullName evidence="11">Germin-like protein</fullName>
    </recommendedName>
</protein>
<feature type="binding site" evidence="9">
    <location>
        <position position="160"/>
    </location>
    <ligand>
        <name>Mn(2+)</name>
        <dbReference type="ChEBI" id="CHEBI:29035"/>
    </ligand>
</feature>
<organism evidence="14 15">
    <name type="scientific">Striga hermonthica</name>
    <name type="common">Purple witchweed</name>
    <name type="synonym">Buchnera hermonthica</name>
    <dbReference type="NCBI Taxonomy" id="68872"/>
    <lineage>
        <taxon>Eukaryota</taxon>
        <taxon>Viridiplantae</taxon>
        <taxon>Streptophyta</taxon>
        <taxon>Embryophyta</taxon>
        <taxon>Tracheophyta</taxon>
        <taxon>Spermatophyta</taxon>
        <taxon>Magnoliopsida</taxon>
        <taxon>eudicotyledons</taxon>
        <taxon>Gunneridae</taxon>
        <taxon>Pentapetalae</taxon>
        <taxon>asterids</taxon>
        <taxon>lamiids</taxon>
        <taxon>Lamiales</taxon>
        <taxon>Orobanchaceae</taxon>
        <taxon>Buchnereae</taxon>
        <taxon>Striga</taxon>
    </lineage>
</organism>
<feature type="binding site" evidence="9">
    <location>
        <position position="211"/>
    </location>
    <ligand>
        <name>Mn(2+)</name>
        <dbReference type="ChEBI" id="CHEBI:29035"/>
    </ligand>
</feature>
<feature type="binding site" evidence="8">
    <location>
        <position position="155"/>
    </location>
    <ligand>
        <name>oxalate</name>
        <dbReference type="ChEBI" id="CHEBI:30623"/>
    </ligand>
</feature>
<evidence type="ECO:0000256" key="8">
    <source>
        <dbReference type="PIRSR" id="PIRSR601929-1"/>
    </source>
</evidence>
<feature type="binding site" evidence="8">
    <location>
        <position position="160"/>
    </location>
    <ligand>
        <name>oxalate</name>
        <dbReference type="ChEBI" id="CHEBI:30623"/>
    </ligand>
</feature>
<dbReference type="InterPro" id="IPR019780">
    <property type="entry name" value="Germin_Mn-BS"/>
</dbReference>
<keyword evidence="3 11" id="KW-0052">Apoplast</keyword>
<dbReference type="Gene3D" id="2.60.120.10">
    <property type="entry name" value="Jelly Rolls"/>
    <property type="match status" value="1"/>
</dbReference>
<evidence type="ECO:0000256" key="2">
    <source>
        <dbReference type="ARBA" id="ARBA00007456"/>
    </source>
</evidence>
<dbReference type="OrthoDB" id="1850619at2759"/>
<evidence type="ECO:0000256" key="6">
    <source>
        <dbReference type="ARBA" id="ARBA00023157"/>
    </source>
</evidence>
<evidence type="ECO:0000256" key="3">
    <source>
        <dbReference type="ARBA" id="ARBA00022523"/>
    </source>
</evidence>
<evidence type="ECO:0000256" key="12">
    <source>
        <dbReference type="SAM" id="MobiDB-lite"/>
    </source>
</evidence>
<evidence type="ECO:0000313" key="14">
    <source>
        <dbReference type="EMBL" id="CAA0839542.1"/>
    </source>
</evidence>
<dbReference type="InterPro" id="IPR006045">
    <property type="entry name" value="Cupin_1"/>
</dbReference>
<comment type="subcellular location">
    <subcellularLocation>
        <location evidence="1 11">Secreted</location>
        <location evidence="1 11">Extracellular space</location>
        <location evidence="1 11">Apoplast</location>
    </subcellularLocation>
</comment>
<dbReference type="SUPFAM" id="SSF51182">
    <property type="entry name" value="RmlC-like cupins"/>
    <property type="match status" value="1"/>
</dbReference>
<feature type="binding site" evidence="9">
    <location>
        <position position="158"/>
    </location>
    <ligand>
        <name>Mn(2+)</name>
        <dbReference type="ChEBI" id="CHEBI:29035"/>
    </ligand>
</feature>
<comment type="caution">
    <text evidence="14">The sequence shown here is derived from an EMBL/GenBank/DDBJ whole genome shotgun (WGS) entry which is preliminary data.</text>
</comment>
<evidence type="ECO:0000256" key="1">
    <source>
        <dbReference type="ARBA" id="ARBA00004271"/>
    </source>
</evidence>
<dbReference type="PRINTS" id="PR00325">
    <property type="entry name" value="GERMIN"/>
</dbReference>
<gene>
    <name evidence="14" type="ORF">SHERM_06106</name>
</gene>
<evidence type="ECO:0000256" key="4">
    <source>
        <dbReference type="ARBA" id="ARBA00022525"/>
    </source>
</evidence>
<evidence type="ECO:0000313" key="15">
    <source>
        <dbReference type="Proteomes" id="UP001153555"/>
    </source>
</evidence>
<keyword evidence="4 11" id="KW-0964">Secreted</keyword>
<feature type="binding site" evidence="9">
    <location>
        <position position="165"/>
    </location>
    <ligand>
        <name>Mn(2+)</name>
        <dbReference type="ChEBI" id="CHEBI:29035"/>
    </ligand>
</feature>
<evidence type="ECO:0000259" key="13">
    <source>
        <dbReference type="SMART" id="SM00835"/>
    </source>
</evidence>
<sequence>MTDLQALRGKSRDWDSRGWTAVEHDHRPVPHRSRGRLRESQERKARMSTTKSMLIVIVVLAVLSLDANAYDAEPLQDFCVGVNDSDASVLVNGKICKDPATVTSNDFFFSGLNEAGNITSPFGTKVTAVFVNQLPALNTLGISMVRIDFAPEGANPPHVHPHASEILLVLEGTLYAGFISSNPPNAADENKLYSKVLNPGDIFLFPKGLIHFQYNLGSTNAVAIAALSSQNPGVVTLSKAVFGSQPSVLPDLLTRSYQLDGKTINRLLSLEWIGTA</sequence>
<accession>A0A9N7NWH0</accession>
<dbReference type="Proteomes" id="UP001153555">
    <property type="component" value="Unassembled WGS sequence"/>
</dbReference>
<dbReference type="InterPro" id="IPR001929">
    <property type="entry name" value="Germin"/>
</dbReference>
<dbReference type="GO" id="GO:0030145">
    <property type="term" value="F:manganese ion binding"/>
    <property type="evidence" value="ECO:0007669"/>
    <property type="project" value="UniProtKB-UniRule"/>
</dbReference>
<dbReference type="EMBL" id="CACSLK010031421">
    <property type="protein sequence ID" value="CAA0839542.1"/>
    <property type="molecule type" value="Genomic_DNA"/>
</dbReference>
<keyword evidence="5 8" id="KW-0479">Metal-binding</keyword>
<proteinExistence type="inferred from homology"/>
<dbReference type="FunFam" id="2.60.120.10:FF:000005">
    <property type="entry name" value="Germin-like protein subfamily 1 member 8"/>
    <property type="match status" value="1"/>
</dbReference>
<name>A0A9N7NWH0_STRHE</name>
<evidence type="ECO:0000256" key="10">
    <source>
        <dbReference type="PIRSR" id="PIRSR601929-3"/>
    </source>
</evidence>
<keyword evidence="7 8" id="KW-0464">Manganese</keyword>
<keyword evidence="6 10" id="KW-1015">Disulfide bond</keyword>
<dbReference type="InterPro" id="IPR011051">
    <property type="entry name" value="RmlC_Cupin_sf"/>
</dbReference>
<dbReference type="PROSITE" id="PS00725">
    <property type="entry name" value="GERMIN"/>
    <property type="match status" value="1"/>
</dbReference>
<dbReference type="GO" id="GO:0048046">
    <property type="term" value="C:apoplast"/>
    <property type="evidence" value="ECO:0007669"/>
    <property type="project" value="UniProtKB-SubCell"/>
</dbReference>
<dbReference type="InterPro" id="IPR014710">
    <property type="entry name" value="RmlC-like_jellyroll"/>
</dbReference>
<keyword evidence="15" id="KW-1185">Reference proteome</keyword>
<evidence type="ECO:0000256" key="7">
    <source>
        <dbReference type="ARBA" id="ARBA00023211"/>
    </source>
</evidence>
<evidence type="ECO:0000256" key="9">
    <source>
        <dbReference type="PIRSR" id="PIRSR601929-2"/>
    </source>
</evidence>
<dbReference type="AlphaFoldDB" id="A0A9N7NWH0"/>
<feature type="disulfide bond" evidence="10">
    <location>
        <begin position="79"/>
        <end position="96"/>
    </location>
</feature>
<feature type="region of interest" description="Disordered" evidence="12">
    <location>
        <begin position="25"/>
        <end position="45"/>
    </location>
</feature>
<dbReference type="SMART" id="SM00835">
    <property type="entry name" value="Cupin_1"/>
    <property type="match status" value="1"/>
</dbReference>